<dbReference type="EMBL" id="FWWR01000009">
    <property type="protein sequence ID" value="SMB87874.1"/>
    <property type="molecule type" value="Genomic_DNA"/>
</dbReference>
<protein>
    <recommendedName>
        <fullName evidence="4">ECF transporter S component</fullName>
    </recommendedName>
</protein>
<keyword evidence="1" id="KW-1133">Transmembrane helix</keyword>
<organism evidence="2 3">
    <name type="scientific">Peptoniphilus asaccharolyticus DSM 20463</name>
    <dbReference type="NCBI Taxonomy" id="573058"/>
    <lineage>
        <taxon>Bacteria</taxon>
        <taxon>Bacillati</taxon>
        <taxon>Bacillota</taxon>
        <taxon>Tissierellia</taxon>
        <taxon>Tissierellales</taxon>
        <taxon>Peptoniphilaceae</taxon>
        <taxon>Peptoniphilus</taxon>
    </lineage>
</organism>
<dbReference type="OrthoDB" id="9813540at2"/>
<keyword evidence="3" id="KW-1185">Reference proteome</keyword>
<feature type="transmembrane region" description="Helical" evidence="1">
    <location>
        <begin position="122"/>
        <end position="141"/>
    </location>
</feature>
<dbReference type="AlphaFoldDB" id="A0A1W1V4D9"/>
<feature type="transmembrane region" description="Helical" evidence="1">
    <location>
        <begin position="93"/>
        <end position="110"/>
    </location>
</feature>
<evidence type="ECO:0000256" key="1">
    <source>
        <dbReference type="SAM" id="Phobius"/>
    </source>
</evidence>
<dbReference type="RefSeq" id="WP_084230836.1">
    <property type="nucleotide sequence ID" value="NZ_FWWR01000009.1"/>
</dbReference>
<name>A0A1W1V4D9_PEPAS</name>
<dbReference type="GO" id="GO:0005576">
    <property type="term" value="C:extracellular region"/>
    <property type="evidence" value="ECO:0007669"/>
    <property type="project" value="InterPro"/>
</dbReference>
<evidence type="ECO:0000313" key="2">
    <source>
        <dbReference type="EMBL" id="SMB87874.1"/>
    </source>
</evidence>
<proteinExistence type="predicted"/>
<feature type="transmembrane region" description="Helical" evidence="1">
    <location>
        <begin position="175"/>
        <end position="198"/>
    </location>
</feature>
<feature type="transmembrane region" description="Helical" evidence="1">
    <location>
        <begin position="13"/>
        <end position="36"/>
    </location>
</feature>
<dbReference type="InterPro" id="IPR003842">
    <property type="entry name" value="Vacuolating_cytotoxin"/>
</dbReference>
<feature type="transmembrane region" description="Helical" evidence="1">
    <location>
        <begin position="147"/>
        <end position="166"/>
    </location>
</feature>
<evidence type="ECO:0008006" key="4">
    <source>
        <dbReference type="Google" id="ProtNLM"/>
    </source>
</evidence>
<dbReference type="PRINTS" id="PR01656">
    <property type="entry name" value="VACCYTOTOXIN"/>
</dbReference>
<dbReference type="Proteomes" id="UP000192368">
    <property type="component" value="Unassembled WGS sequence"/>
</dbReference>
<dbReference type="GO" id="GO:0022857">
    <property type="term" value="F:transmembrane transporter activity"/>
    <property type="evidence" value="ECO:0007669"/>
    <property type="project" value="InterPro"/>
</dbReference>
<keyword evidence="1" id="KW-0472">Membrane</keyword>
<feature type="transmembrane region" description="Helical" evidence="1">
    <location>
        <begin position="218"/>
        <end position="242"/>
    </location>
</feature>
<keyword evidence="1" id="KW-0812">Transmembrane</keyword>
<accession>A0A1W1V4D9</accession>
<dbReference type="Gene3D" id="1.10.1760.20">
    <property type="match status" value="2"/>
</dbReference>
<sequence length="251" mass="27139">MDRTSSRTKNRKLIIISILGAITAALGFTPLGFIPLGILNATTLHIPVIIGAIIEGPFVGAIVGLIFGLSSIMRSIMNASPLTPFIMNPLVSVLPRILIGLFAGYAYIWVKKLDEKLLKKLSYVAWTICSGFLGYVLYSNITSSGSTMTIVLSTIFLGLSLFMLYYTNKKMNSDFAVVASAFIGSMTNTIFFLGMMYILYAEQYMIAVGQPVELARQVIFGIAITSGIPEAILSVIVTTAVVKGVLLSSKR</sequence>
<dbReference type="Pfam" id="PF12822">
    <property type="entry name" value="ECF_trnsprt"/>
    <property type="match status" value="1"/>
</dbReference>
<reference evidence="3" key="1">
    <citation type="submission" date="2017-04" db="EMBL/GenBank/DDBJ databases">
        <authorList>
            <person name="Varghese N."/>
            <person name="Submissions S."/>
        </authorList>
    </citation>
    <scope>NUCLEOTIDE SEQUENCE [LARGE SCALE GENOMIC DNA]</scope>
    <source>
        <strain evidence="3">DSM 20463</strain>
    </source>
</reference>
<dbReference type="STRING" id="573058.SAMN00017477_1278"/>
<dbReference type="InterPro" id="IPR024529">
    <property type="entry name" value="ECF_trnsprt_substrate-spec"/>
</dbReference>
<evidence type="ECO:0000313" key="3">
    <source>
        <dbReference type="Proteomes" id="UP000192368"/>
    </source>
</evidence>
<feature type="transmembrane region" description="Helical" evidence="1">
    <location>
        <begin position="48"/>
        <end position="73"/>
    </location>
</feature>
<gene>
    <name evidence="2" type="ORF">SAMN00017477_1278</name>
</gene>